<protein>
    <submittedName>
        <fullName evidence="1">Uncharacterized protein</fullName>
    </submittedName>
</protein>
<dbReference type="AlphaFoldDB" id="A0AAV4GG37"/>
<reference evidence="1 2" key="1">
    <citation type="journal article" date="2021" name="Elife">
        <title>Chloroplast acquisition without the gene transfer in kleptoplastic sea slugs, Plakobranchus ocellatus.</title>
        <authorList>
            <person name="Maeda T."/>
            <person name="Takahashi S."/>
            <person name="Yoshida T."/>
            <person name="Shimamura S."/>
            <person name="Takaki Y."/>
            <person name="Nagai Y."/>
            <person name="Toyoda A."/>
            <person name="Suzuki Y."/>
            <person name="Arimoto A."/>
            <person name="Ishii H."/>
            <person name="Satoh N."/>
            <person name="Nishiyama T."/>
            <person name="Hasebe M."/>
            <person name="Maruyama T."/>
            <person name="Minagawa J."/>
            <person name="Obokata J."/>
            <person name="Shigenobu S."/>
        </authorList>
    </citation>
    <scope>NUCLEOTIDE SEQUENCE [LARGE SCALE GENOMIC DNA]</scope>
</reference>
<name>A0AAV4GG37_9GAST</name>
<organism evidence="1 2">
    <name type="scientific">Elysia marginata</name>
    <dbReference type="NCBI Taxonomy" id="1093978"/>
    <lineage>
        <taxon>Eukaryota</taxon>
        <taxon>Metazoa</taxon>
        <taxon>Spiralia</taxon>
        <taxon>Lophotrochozoa</taxon>
        <taxon>Mollusca</taxon>
        <taxon>Gastropoda</taxon>
        <taxon>Heterobranchia</taxon>
        <taxon>Euthyneura</taxon>
        <taxon>Panpulmonata</taxon>
        <taxon>Sacoglossa</taxon>
        <taxon>Placobranchoidea</taxon>
        <taxon>Plakobranchidae</taxon>
        <taxon>Elysia</taxon>
    </lineage>
</organism>
<keyword evidence="2" id="KW-1185">Reference proteome</keyword>
<comment type="caution">
    <text evidence="1">The sequence shown here is derived from an EMBL/GenBank/DDBJ whole genome shotgun (WGS) entry which is preliminary data.</text>
</comment>
<evidence type="ECO:0000313" key="1">
    <source>
        <dbReference type="EMBL" id="GFR83360.1"/>
    </source>
</evidence>
<accession>A0AAV4GG37</accession>
<dbReference type="EMBL" id="BMAT01001328">
    <property type="protein sequence ID" value="GFR83360.1"/>
    <property type="molecule type" value="Genomic_DNA"/>
</dbReference>
<gene>
    <name evidence="1" type="ORF">ElyMa_000648100</name>
</gene>
<proteinExistence type="predicted"/>
<sequence length="115" mass="13499">MDIITLWNSWHRKSVLVDQRRKQKAEKTAHPSSYLGVKTVVKGIYTQKCKTKNSNYSIRKNMAHSLPRKDQCVFFRPRTGHWQLRAHRYKNVNQPNCHVRMRHISTQSLAGVPST</sequence>
<dbReference type="Proteomes" id="UP000762676">
    <property type="component" value="Unassembled WGS sequence"/>
</dbReference>
<evidence type="ECO:0000313" key="2">
    <source>
        <dbReference type="Proteomes" id="UP000762676"/>
    </source>
</evidence>